<accession>A0ABT7H2J2</accession>
<dbReference type="Proteomes" id="UP001223390">
    <property type="component" value="Unassembled WGS sequence"/>
</dbReference>
<keyword evidence="2" id="KW-0812">Transmembrane</keyword>
<feature type="compositionally biased region" description="Low complexity" evidence="1">
    <location>
        <begin position="85"/>
        <end position="101"/>
    </location>
</feature>
<proteinExistence type="predicted"/>
<feature type="compositionally biased region" description="Low complexity" evidence="1">
    <location>
        <begin position="114"/>
        <end position="140"/>
    </location>
</feature>
<evidence type="ECO:0000259" key="3">
    <source>
        <dbReference type="Pfam" id="PF03109"/>
    </source>
</evidence>
<dbReference type="InterPro" id="IPR011009">
    <property type="entry name" value="Kinase-like_dom_sf"/>
</dbReference>
<feature type="domain" description="ABC1 atypical kinase-like" evidence="3">
    <location>
        <begin position="207"/>
        <end position="321"/>
    </location>
</feature>
<gene>
    <name evidence="4" type="ORF">QEZ40_005128</name>
</gene>
<feature type="region of interest" description="Disordered" evidence="1">
    <location>
        <begin position="1"/>
        <end position="199"/>
    </location>
</feature>
<feature type="compositionally biased region" description="Gly residues" evidence="1">
    <location>
        <begin position="36"/>
        <end position="54"/>
    </location>
</feature>
<dbReference type="InterPro" id="IPR004147">
    <property type="entry name" value="ABC1_dom"/>
</dbReference>
<comment type="caution">
    <text evidence="4">The sequence shown here is derived from an EMBL/GenBank/DDBJ whole genome shotgun (WGS) entry which is preliminary data.</text>
</comment>
<feature type="transmembrane region" description="Helical" evidence="2">
    <location>
        <begin position="482"/>
        <end position="500"/>
    </location>
</feature>
<evidence type="ECO:0000313" key="4">
    <source>
        <dbReference type="EMBL" id="MDK9499696.1"/>
    </source>
</evidence>
<dbReference type="Pfam" id="PF03109">
    <property type="entry name" value="ABC1"/>
    <property type="match status" value="1"/>
</dbReference>
<feature type="compositionally biased region" description="Gly residues" evidence="1">
    <location>
        <begin position="182"/>
        <end position="192"/>
    </location>
</feature>
<sequence length="539" mass="54816">MPNQRSPKASPKASPANESRAAGGGLIIEPLSPGTGIPGTGFTGGRGGPPGWGGSVTPTPSGTGGLGDGAGRAGRHGARGVGETARVGPVGAGAHRAGAAVLPGRAHRRPSRTRAVPARAAAGARGAARVAGAGAAAGAAGRRDDVREAGAADVDPAGAAARGVRRGARSAARPGGTRAVGRGRGTGPGGPGRRAAAGPGRLVRAGPAGRASIAQVQAAVLHDGTEVIVKVQRPGIPELVERDLDIVGRLAAALADRTAWERGLGLEELDFRVEGRNMTAVRRAARARGGCGVTVPVLYGRLSSERVLVMSRVEGPSLGKAVPHDERRGSEPAETLLTAGSTPGSARRWAVCSSPSTAVTRSPCARCSWGHRPARGGRRAAAAARARAVQRPSSGARGRAGRGGFSDLSEASRAYASARMADRMGPQTARDAARDELVALLPVLRRLPRRLDRLGGALDEGRLGVNVRLFAHPRYQRVAGELVGRVVHALVGIFLGFAGLELLGRDGGPRVYGLMGCNLLLLSAAVVLRTVHVTSRPMD</sequence>
<dbReference type="PANTHER" id="PTHR43173:SF19">
    <property type="entry name" value="AARF DOMAIN-CONTAINING PROTEIN KINASE 1"/>
    <property type="match status" value="1"/>
</dbReference>
<dbReference type="PANTHER" id="PTHR43173">
    <property type="entry name" value="ABC1 FAMILY PROTEIN"/>
    <property type="match status" value="1"/>
</dbReference>
<name>A0ABT7H2J2_9ACTN</name>
<reference evidence="4 5" key="1">
    <citation type="submission" date="2023-05" db="EMBL/GenBank/DDBJ databases">
        <title>Sequencing and Assembly of Streptomyces sp. NP73.</title>
        <authorList>
            <person name="Konwar A.N."/>
            <person name="Saikia K."/>
            <person name="Thakur D."/>
        </authorList>
    </citation>
    <scope>NUCLEOTIDE SEQUENCE [LARGE SCALE GENOMIC DNA]</scope>
    <source>
        <strain evidence="4 5">NP73</strain>
    </source>
</reference>
<dbReference type="RefSeq" id="WP_285345523.1">
    <property type="nucleotide sequence ID" value="NZ_JASITI010000047.1"/>
</dbReference>
<feature type="compositionally biased region" description="Low complexity" evidence="1">
    <location>
        <begin position="169"/>
        <end position="180"/>
    </location>
</feature>
<dbReference type="SUPFAM" id="SSF56112">
    <property type="entry name" value="Protein kinase-like (PK-like)"/>
    <property type="match status" value="1"/>
</dbReference>
<feature type="compositionally biased region" description="Basic and acidic residues" evidence="1">
    <location>
        <begin position="141"/>
        <end position="150"/>
    </location>
</feature>
<keyword evidence="2" id="KW-1133">Transmembrane helix</keyword>
<organism evidence="4 5">
    <name type="scientific">Streptomyces katrae</name>
    <dbReference type="NCBI Taxonomy" id="68223"/>
    <lineage>
        <taxon>Bacteria</taxon>
        <taxon>Bacillati</taxon>
        <taxon>Actinomycetota</taxon>
        <taxon>Actinomycetes</taxon>
        <taxon>Kitasatosporales</taxon>
        <taxon>Streptomycetaceae</taxon>
        <taxon>Streptomyces</taxon>
    </lineage>
</organism>
<dbReference type="InterPro" id="IPR051130">
    <property type="entry name" value="Mito_struct-func_regulator"/>
</dbReference>
<feature type="compositionally biased region" description="Gly residues" evidence="1">
    <location>
        <begin position="62"/>
        <end position="72"/>
    </location>
</feature>
<keyword evidence="5" id="KW-1185">Reference proteome</keyword>
<protein>
    <submittedName>
        <fullName evidence="4">AarF/UbiB family protein</fullName>
    </submittedName>
</protein>
<feature type="transmembrane region" description="Helical" evidence="2">
    <location>
        <begin position="512"/>
        <end position="531"/>
    </location>
</feature>
<feature type="compositionally biased region" description="Low complexity" evidence="1">
    <location>
        <begin position="151"/>
        <end position="162"/>
    </location>
</feature>
<dbReference type="EMBL" id="JASITI010000047">
    <property type="protein sequence ID" value="MDK9499696.1"/>
    <property type="molecule type" value="Genomic_DNA"/>
</dbReference>
<keyword evidence="2" id="KW-0472">Membrane</keyword>
<evidence type="ECO:0000256" key="1">
    <source>
        <dbReference type="SAM" id="MobiDB-lite"/>
    </source>
</evidence>
<evidence type="ECO:0000313" key="5">
    <source>
        <dbReference type="Proteomes" id="UP001223390"/>
    </source>
</evidence>
<evidence type="ECO:0000256" key="2">
    <source>
        <dbReference type="SAM" id="Phobius"/>
    </source>
</evidence>